<dbReference type="Proteomes" id="UP001597387">
    <property type="component" value="Unassembled WGS sequence"/>
</dbReference>
<dbReference type="Pfam" id="PF01833">
    <property type="entry name" value="TIG"/>
    <property type="match status" value="5"/>
</dbReference>
<protein>
    <submittedName>
        <fullName evidence="3">IPT/TIG domain-containing protein</fullName>
    </submittedName>
</protein>
<dbReference type="InterPro" id="IPR052387">
    <property type="entry name" value="Fibrocystin"/>
</dbReference>
<feature type="domain" description="IPT/TIG" evidence="2">
    <location>
        <begin position="309"/>
        <end position="390"/>
    </location>
</feature>
<dbReference type="PROSITE" id="PS51257">
    <property type="entry name" value="PROKAR_LIPOPROTEIN"/>
    <property type="match status" value="1"/>
</dbReference>
<accession>A0ABW4ZJA0</accession>
<reference evidence="4" key="1">
    <citation type="journal article" date="2019" name="Int. J. Syst. Evol. Microbiol.">
        <title>The Global Catalogue of Microorganisms (GCM) 10K type strain sequencing project: providing services to taxonomists for standard genome sequencing and annotation.</title>
        <authorList>
            <consortium name="The Broad Institute Genomics Platform"/>
            <consortium name="The Broad Institute Genome Sequencing Center for Infectious Disease"/>
            <person name="Wu L."/>
            <person name="Ma J."/>
        </authorList>
    </citation>
    <scope>NUCLEOTIDE SEQUENCE [LARGE SCALE GENOMIC DNA]</scope>
    <source>
        <strain evidence="4">KCTC 42217</strain>
    </source>
</reference>
<feature type="domain" description="IPT/TIG" evidence="2">
    <location>
        <begin position="477"/>
        <end position="554"/>
    </location>
</feature>
<evidence type="ECO:0000313" key="3">
    <source>
        <dbReference type="EMBL" id="MFD2162094.1"/>
    </source>
</evidence>
<dbReference type="PANTHER" id="PTHR46769:SF2">
    <property type="entry name" value="FIBROCYSTIN-L ISOFORM 2 PRECURSOR-RELATED"/>
    <property type="match status" value="1"/>
</dbReference>
<dbReference type="Gene3D" id="2.60.40.10">
    <property type="entry name" value="Immunoglobulins"/>
    <property type="match status" value="5"/>
</dbReference>
<sequence length="557" mass="58281">MKRHIASLILICSFLFTLVSGCKKDQNEHPEVQTLEIEALSPSRIILKGNIVSTGEFNATDYGFYYGSSASLGDGMGTKVSMGSELKEGQFSKEVQPFSYFSNPQTIYARAYITDSNGTIYGPVNSVQIPSVSYSSVVPSSGKAGDLITLNGQFHKLTKEEITVSFAGISAQIEEVTSSKVTVKVPTGINTSNNGSNQVNITIALGGHNIYGSQNVFTINPTPKDFSPKAGTVGTSILITGDNIPSSYYYNNSLKVYFGQTQVAISNQNSSGISVSVPGNITDAKFAVSVEFNGIKTTLPGEFTITPHTITAISPASGLPGSSFSIFGNNFVTNYYSSSNLGVTIGGIPASVSIMSTGQLTATIPVSLPAGDYKVSVKQGPFTVEAPQTLKVQNLTLSSFSPSSGGVGKEVTIQGIFMPGSSHQVYFGSLSTYTSNTTATTLKVNVPFGAVPGDSKITVKYGNQSAESSSDFTVLAPSITSFSPTSGVAGTEIIISGSGFSPYTTVRFGTIQTNVIIATESTLKVVVPSNLNLGAMKITVISNGQTIVSSANFTATN</sequence>
<evidence type="ECO:0000256" key="1">
    <source>
        <dbReference type="ARBA" id="ARBA00022729"/>
    </source>
</evidence>
<dbReference type="InterPro" id="IPR014756">
    <property type="entry name" value="Ig_E-set"/>
</dbReference>
<dbReference type="RefSeq" id="WP_255897861.1">
    <property type="nucleotide sequence ID" value="NZ_JAFMZO010000001.1"/>
</dbReference>
<dbReference type="PANTHER" id="PTHR46769">
    <property type="entry name" value="POLYCYSTIC KIDNEY AND HEPATIC DISEASE 1 (AUTOSOMAL RECESSIVE)-LIKE 1"/>
    <property type="match status" value="1"/>
</dbReference>
<gene>
    <name evidence="3" type="ORF">ACFSJU_06795</name>
</gene>
<organism evidence="3 4">
    <name type="scientific">Paradesertivirga mongoliensis</name>
    <dbReference type="NCBI Taxonomy" id="2100740"/>
    <lineage>
        <taxon>Bacteria</taxon>
        <taxon>Pseudomonadati</taxon>
        <taxon>Bacteroidota</taxon>
        <taxon>Sphingobacteriia</taxon>
        <taxon>Sphingobacteriales</taxon>
        <taxon>Sphingobacteriaceae</taxon>
        <taxon>Paradesertivirga</taxon>
    </lineage>
</organism>
<evidence type="ECO:0000259" key="2">
    <source>
        <dbReference type="Pfam" id="PF01833"/>
    </source>
</evidence>
<feature type="domain" description="IPT/TIG" evidence="2">
    <location>
        <begin position="221"/>
        <end position="304"/>
    </location>
</feature>
<dbReference type="InterPro" id="IPR002909">
    <property type="entry name" value="IPT_dom"/>
</dbReference>
<comment type="caution">
    <text evidence="3">The sequence shown here is derived from an EMBL/GenBank/DDBJ whole genome shotgun (WGS) entry which is preliminary data.</text>
</comment>
<proteinExistence type="predicted"/>
<keyword evidence="4" id="KW-1185">Reference proteome</keyword>
<dbReference type="InterPro" id="IPR013783">
    <property type="entry name" value="Ig-like_fold"/>
</dbReference>
<dbReference type="SUPFAM" id="SSF81296">
    <property type="entry name" value="E set domains"/>
    <property type="match status" value="5"/>
</dbReference>
<keyword evidence="1" id="KW-0732">Signal</keyword>
<evidence type="ECO:0000313" key="4">
    <source>
        <dbReference type="Proteomes" id="UP001597387"/>
    </source>
</evidence>
<name>A0ABW4ZJA0_9SPHI</name>
<feature type="domain" description="IPT/TIG" evidence="2">
    <location>
        <begin position="396"/>
        <end position="473"/>
    </location>
</feature>
<dbReference type="EMBL" id="JBHUHZ010000001">
    <property type="protein sequence ID" value="MFD2162094.1"/>
    <property type="molecule type" value="Genomic_DNA"/>
</dbReference>
<feature type="domain" description="IPT/TIG" evidence="2">
    <location>
        <begin position="135"/>
        <end position="218"/>
    </location>
</feature>